<evidence type="ECO:0000256" key="3">
    <source>
        <dbReference type="ARBA" id="ARBA00010541"/>
    </source>
</evidence>
<dbReference type="Pfam" id="PF13180">
    <property type="entry name" value="PDZ_2"/>
    <property type="match status" value="1"/>
</dbReference>
<keyword evidence="12" id="KW-0346">Stress response</keyword>
<evidence type="ECO:0000313" key="20">
    <source>
        <dbReference type="Proteomes" id="UP000236286"/>
    </source>
</evidence>
<dbReference type="AlphaFoldDB" id="A0A2J7TEF0"/>
<dbReference type="EC" id="3.4.21.107" evidence="4"/>
<evidence type="ECO:0000313" key="19">
    <source>
        <dbReference type="EMBL" id="PNG25140.1"/>
    </source>
</evidence>
<dbReference type="InterPro" id="IPR036034">
    <property type="entry name" value="PDZ_sf"/>
</dbReference>
<keyword evidence="17" id="KW-0472">Membrane</keyword>
<dbReference type="InterPro" id="IPR011782">
    <property type="entry name" value="Pept_S1C_Do"/>
</dbReference>
<dbReference type="PRINTS" id="PR00834">
    <property type="entry name" value="PROTEASES2C"/>
</dbReference>
<dbReference type="Proteomes" id="UP000236286">
    <property type="component" value="Unassembled WGS sequence"/>
</dbReference>
<dbReference type="FunFam" id="2.40.10.120:FF:000007">
    <property type="entry name" value="Periplasmic serine endoprotease DegP-like"/>
    <property type="match status" value="1"/>
</dbReference>
<dbReference type="Pfam" id="PF00595">
    <property type="entry name" value="PDZ"/>
    <property type="match status" value="1"/>
</dbReference>
<evidence type="ECO:0000256" key="17">
    <source>
        <dbReference type="SAM" id="Phobius"/>
    </source>
</evidence>
<feature type="binding site" evidence="15">
    <location>
        <position position="147"/>
    </location>
    <ligand>
        <name>substrate</name>
    </ligand>
</feature>
<evidence type="ECO:0000256" key="5">
    <source>
        <dbReference type="ARBA" id="ARBA00013958"/>
    </source>
</evidence>
<comment type="subcellular location">
    <subcellularLocation>
        <location evidence="2">Periplasm</location>
    </subcellularLocation>
</comment>
<dbReference type="Gene3D" id="2.40.10.120">
    <property type="match status" value="1"/>
</dbReference>
<keyword evidence="11" id="KW-0720">Serine protease</keyword>
<keyword evidence="7" id="KW-0732">Signal</keyword>
<keyword evidence="9" id="KW-0574">Periplasm</keyword>
<evidence type="ECO:0000256" key="7">
    <source>
        <dbReference type="ARBA" id="ARBA00022729"/>
    </source>
</evidence>
<keyword evidence="8" id="KW-0677">Repeat</keyword>
<sequence>MGLFKTARRDATAFAAGGSGPHISACSMLAMAAVLIFGAAAIAPVLGPQPAFAKGPDSLADLAADVSDAVVNISATQTMDEKRPGGAPQLEPGTPFDDLFEEFFRRRQQGQGGPDQPAPRAPRERKSNSLGSGFVVDPSGIIITNNHVIADANDVTVIFTDGQKLKAEVLGKDSKVDVAVLKVKPDKPLKAVKFGDSDKMRVGDWVIAVGNPFGLGGTVTAGIISALKRNIDSGPYDNYFQTDAAINKGNSGGPLFNMAGEVVGINTAILSPSGGSIGIGFSTPAATVTPVIDQLQKFGETRRGWLGVRIQNVDDTIAETLNLGAVRGALVAGTDDKGPAKAAGIEAGDVILKFDGVPIKESHDLPKIVASAPVGKDVEVVLLRQGKEITKTIKLGRLEDNEKQKAALTVKPGDDDKPPAANASVERALGMAFSGLSESARRKYSIKQSVAAGVIVTDVEPESGAAEKHIQPGDVIMEINQEPVKEPADVAKKVAKLKDDGKKSALLLVANGQGEMRFVALPFP</sequence>
<dbReference type="GO" id="GO:0006508">
    <property type="term" value="P:proteolysis"/>
    <property type="evidence" value="ECO:0007669"/>
    <property type="project" value="UniProtKB-KW"/>
</dbReference>
<dbReference type="NCBIfam" id="TIGR02037">
    <property type="entry name" value="degP_htrA_DO"/>
    <property type="match status" value="1"/>
</dbReference>
<reference evidence="19 20" key="1">
    <citation type="submission" date="2017-10" db="EMBL/GenBank/DDBJ databases">
        <title>Genome announcement of Methylocella silvestris TVC from permafrost.</title>
        <authorList>
            <person name="Wang J."/>
            <person name="Geng K."/>
            <person name="Ul-Haque F."/>
            <person name="Crombie A.T."/>
            <person name="Street L.E."/>
            <person name="Wookey P.A."/>
            <person name="Murrell J.C."/>
            <person name="Pratscher J."/>
        </authorList>
    </citation>
    <scope>NUCLEOTIDE SEQUENCE [LARGE SCALE GENOMIC DNA]</scope>
    <source>
        <strain evidence="19 20">TVC</strain>
    </source>
</reference>
<dbReference type="PANTHER" id="PTHR22939">
    <property type="entry name" value="SERINE PROTEASE FAMILY S1C HTRA-RELATED"/>
    <property type="match status" value="1"/>
</dbReference>
<comment type="similarity">
    <text evidence="3">Belongs to the peptidase S1C family.</text>
</comment>
<gene>
    <name evidence="19" type="ORF">CR492_15150</name>
</gene>
<evidence type="ECO:0000256" key="2">
    <source>
        <dbReference type="ARBA" id="ARBA00004418"/>
    </source>
</evidence>
<evidence type="ECO:0000256" key="16">
    <source>
        <dbReference type="SAM" id="MobiDB-lite"/>
    </source>
</evidence>
<evidence type="ECO:0000256" key="6">
    <source>
        <dbReference type="ARBA" id="ARBA00022670"/>
    </source>
</evidence>
<dbReference type="SMART" id="SM00228">
    <property type="entry name" value="PDZ"/>
    <property type="match status" value="2"/>
</dbReference>
<accession>A0A2J7TEF0</accession>
<dbReference type="InterPro" id="IPR001940">
    <property type="entry name" value="Peptidase_S1C"/>
</dbReference>
<dbReference type="InterPro" id="IPR001478">
    <property type="entry name" value="PDZ"/>
</dbReference>
<feature type="binding site" evidence="15">
    <location>
        <position position="177"/>
    </location>
    <ligand>
        <name>substrate</name>
    </ligand>
</feature>
<keyword evidence="17" id="KW-1133">Transmembrane helix</keyword>
<dbReference type="PROSITE" id="PS50106">
    <property type="entry name" value="PDZ"/>
    <property type="match status" value="2"/>
</dbReference>
<dbReference type="CDD" id="cd10839">
    <property type="entry name" value="cpPDZ1_DegP-like"/>
    <property type="match status" value="1"/>
</dbReference>
<feature type="active site" description="Charge relay system" evidence="14">
    <location>
        <position position="251"/>
    </location>
</feature>
<feature type="binding site" evidence="15">
    <location>
        <begin position="249"/>
        <end position="251"/>
    </location>
    <ligand>
        <name>substrate</name>
    </ligand>
</feature>
<keyword evidence="10" id="KW-0378">Hydrolase</keyword>
<evidence type="ECO:0000256" key="1">
    <source>
        <dbReference type="ARBA" id="ARBA00001772"/>
    </source>
</evidence>
<feature type="domain" description="PDZ" evidence="18">
    <location>
        <begin position="295"/>
        <end position="386"/>
    </location>
</feature>
<evidence type="ECO:0000256" key="8">
    <source>
        <dbReference type="ARBA" id="ARBA00022737"/>
    </source>
</evidence>
<feature type="transmembrane region" description="Helical" evidence="17">
    <location>
        <begin position="28"/>
        <end position="47"/>
    </location>
</feature>
<dbReference type="SUPFAM" id="SSF50494">
    <property type="entry name" value="Trypsin-like serine proteases"/>
    <property type="match status" value="1"/>
</dbReference>
<evidence type="ECO:0000256" key="11">
    <source>
        <dbReference type="ARBA" id="ARBA00022825"/>
    </source>
</evidence>
<evidence type="ECO:0000256" key="13">
    <source>
        <dbReference type="ARBA" id="ARBA00032850"/>
    </source>
</evidence>
<feature type="active site" description="Charge relay system" evidence="14">
    <location>
        <position position="177"/>
    </location>
</feature>
<dbReference type="InterPro" id="IPR009003">
    <property type="entry name" value="Peptidase_S1_PA"/>
</dbReference>
<dbReference type="RefSeq" id="WP_102844602.1">
    <property type="nucleotide sequence ID" value="NZ_PDZR01000019.1"/>
</dbReference>
<keyword evidence="17" id="KW-0812">Transmembrane</keyword>
<dbReference type="Pfam" id="PF13365">
    <property type="entry name" value="Trypsin_2"/>
    <property type="match status" value="1"/>
</dbReference>
<keyword evidence="6 19" id="KW-0645">Protease</keyword>
<proteinExistence type="inferred from homology"/>
<dbReference type="OrthoDB" id="9758917at2"/>
<protein>
    <recommendedName>
        <fullName evidence="5">Probable periplasmic serine endoprotease DegP-like</fullName>
        <ecNumber evidence="4">3.4.21.107</ecNumber>
    </recommendedName>
    <alternativeName>
        <fullName evidence="13">Protease Do</fullName>
    </alternativeName>
</protein>
<dbReference type="GO" id="GO:0042597">
    <property type="term" value="C:periplasmic space"/>
    <property type="evidence" value="ECO:0007669"/>
    <property type="project" value="UniProtKB-SubCell"/>
</dbReference>
<evidence type="ECO:0000256" key="9">
    <source>
        <dbReference type="ARBA" id="ARBA00022764"/>
    </source>
</evidence>
<comment type="caution">
    <text evidence="19">The sequence shown here is derived from an EMBL/GenBank/DDBJ whole genome shotgun (WGS) entry which is preliminary data.</text>
</comment>
<evidence type="ECO:0000256" key="10">
    <source>
        <dbReference type="ARBA" id="ARBA00022801"/>
    </source>
</evidence>
<dbReference type="GO" id="GO:0004252">
    <property type="term" value="F:serine-type endopeptidase activity"/>
    <property type="evidence" value="ECO:0007669"/>
    <property type="project" value="InterPro"/>
</dbReference>
<dbReference type="PANTHER" id="PTHR22939:SF130">
    <property type="entry name" value="PERIPLASMIC SERINE ENDOPROTEASE DEGP-LIKE-RELATED"/>
    <property type="match status" value="1"/>
</dbReference>
<evidence type="ECO:0000256" key="15">
    <source>
        <dbReference type="PIRSR" id="PIRSR611782-2"/>
    </source>
</evidence>
<feature type="domain" description="PDZ" evidence="18">
    <location>
        <begin position="407"/>
        <end position="512"/>
    </location>
</feature>
<dbReference type="EMBL" id="PDZR01000019">
    <property type="protein sequence ID" value="PNG25140.1"/>
    <property type="molecule type" value="Genomic_DNA"/>
</dbReference>
<feature type="active site" description="Charge relay system" evidence="14">
    <location>
        <position position="147"/>
    </location>
</feature>
<evidence type="ECO:0000256" key="14">
    <source>
        <dbReference type="PIRSR" id="PIRSR611782-1"/>
    </source>
</evidence>
<evidence type="ECO:0000259" key="18">
    <source>
        <dbReference type="PROSITE" id="PS50106"/>
    </source>
</evidence>
<evidence type="ECO:0000256" key="4">
    <source>
        <dbReference type="ARBA" id="ARBA00013035"/>
    </source>
</evidence>
<comment type="catalytic activity">
    <reaction evidence="1">
        <text>Acts on substrates that are at least partially unfolded. The cleavage site P1 residue is normally between a pair of hydrophobic residues, such as Val-|-Val.</text>
        <dbReference type="EC" id="3.4.21.107"/>
    </reaction>
</comment>
<feature type="region of interest" description="Disordered" evidence="16">
    <location>
        <begin position="108"/>
        <end position="132"/>
    </location>
</feature>
<evidence type="ECO:0000256" key="12">
    <source>
        <dbReference type="ARBA" id="ARBA00023016"/>
    </source>
</evidence>
<dbReference type="Gene3D" id="2.30.42.10">
    <property type="match status" value="2"/>
</dbReference>
<name>A0A2J7TEF0_METSI</name>
<dbReference type="SUPFAM" id="SSF50156">
    <property type="entry name" value="PDZ domain-like"/>
    <property type="match status" value="2"/>
</dbReference>
<organism evidence="19 20">
    <name type="scientific">Methylocella silvestris</name>
    <dbReference type="NCBI Taxonomy" id="199596"/>
    <lineage>
        <taxon>Bacteria</taxon>
        <taxon>Pseudomonadati</taxon>
        <taxon>Pseudomonadota</taxon>
        <taxon>Alphaproteobacteria</taxon>
        <taxon>Hyphomicrobiales</taxon>
        <taxon>Beijerinckiaceae</taxon>
        <taxon>Methylocella</taxon>
    </lineage>
</organism>